<evidence type="ECO:0000256" key="3">
    <source>
        <dbReference type="ARBA" id="ARBA00023004"/>
    </source>
</evidence>
<dbReference type="GO" id="GO:0009055">
    <property type="term" value="F:electron transfer activity"/>
    <property type="evidence" value="ECO:0007669"/>
    <property type="project" value="InterPro"/>
</dbReference>
<dbReference type="InterPro" id="IPR051459">
    <property type="entry name" value="Cytochrome_c-type_DH"/>
</dbReference>
<comment type="caution">
    <text evidence="6">The sequence shown here is derived from an EMBL/GenBank/DDBJ whole genome shotgun (WGS) entry which is preliminary data.</text>
</comment>
<evidence type="ECO:0000313" key="7">
    <source>
        <dbReference type="Proteomes" id="UP000310477"/>
    </source>
</evidence>
<keyword evidence="7" id="KW-1185">Reference proteome</keyword>
<feature type="domain" description="Cytochrome c" evidence="5">
    <location>
        <begin position="31"/>
        <end position="120"/>
    </location>
</feature>
<sequence length="140" mass="15846">MRKYILFSIYLTTICSIIYSCQSSDEIEFAAYKSNGKDIYVKYCQNCHGANGEGLGELAPPLTDSVFLKENKQQLACFIKNGANQPMVVNGKTYHEKMPTFNQLENIDIAQVITYVTNTFGNNQGMYKQETVENDLKNCK</sequence>
<dbReference type="Proteomes" id="UP000310477">
    <property type="component" value="Unassembled WGS sequence"/>
</dbReference>
<dbReference type="SUPFAM" id="SSF46626">
    <property type="entry name" value="Cytochrome c"/>
    <property type="match status" value="1"/>
</dbReference>
<evidence type="ECO:0000256" key="2">
    <source>
        <dbReference type="ARBA" id="ARBA00022723"/>
    </source>
</evidence>
<gene>
    <name evidence="6" type="ORF">FA045_04785</name>
</gene>
<keyword evidence="3 4" id="KW-0408">Iron</keyword>
<name>A0A4U1C9Y3_9SPHI</name>
<dbReference type="EMBL" id="SWBO01000002">
    <property type="protein sequence ID" value="TKC02595.1"/>
    <property type="molecule type" value="Genomic_DNA"/>
</dbReference>
<keyword evidence="1 4" id="KW-0349">Heme</keyword>
<dbReference type="AlphaFoldDB" id="A0A4U1C9Y3"/>
<dbReference type="GO" id="GO:0046872">
    <property type="term" value="F:metal ion binding"/>
    <property type="evidence" value="ECO:0007669"/>
    <property type="project" value="UniProtKB-KW"/>
</dbReference>
<dbReference type="PANTHER" id="PTHR35008">
    <property type="entry name" value="BLL4482 PROTEIN-RELATED"/>
    <property type="match status" value="1"/>
</dbReference>
<protein>
    <submittedName>
        <fullName evidence="6">Cytochrome c</fullName>
    </submittedName>
</protein>
<dbReference type="Gene3D" id="1.10.760.10">
    <property type="entry name" value="Cytochrome c-like domain"/>
    <property type="match status" value="1"/>
</dbReference>
<evidence type="ECO:0000256" key="1">
    <source>
        <dbReference type="ARBA" id="ARBA00022617"/>
    </source>
</evidence>
<accession>A0A4U1C9Y3</accession>
<dbReference type="PANTHER" id="PTHR35008:SF4">
    <property type="entry name" value="BLL4482 PROTEIN"/>
    <property type="match status" value="1"/>
</dbReference>
<dbReference type="OrthoDB" id="9811395at2"/>
<proteinExistence type="predicted"/>
<dbReference type="GO" id="GO:0020037">
    <property type="term" value="F:heme binding"/>
    <property type="evidence" value="ECO:0007669"/>
    <property type="project" value="InterPro"/>
</dbReference>
<dbReference type="RefSeq" id="WP_136875010.1">
    <property type="nucleotide sequence ID" value="NZ_SWBO01000002.1"/>
</dbReference>
<organism evidence="6 7">
    <name type="scientific">Pedobacter cryotolerans</name>
    <dbReference type="NCBI Taxonomy" id="2571270"/>
    <lineage>
        <taxon>Bacteria</taxon>
        <taxon>Pseudomonadati</taxon>
        <taxon>Bacteroidota</taxon>
        <taxon>Sphingobacteriia</taxon>
        <taxon>Sphingobacteriales</taxon>
        <taxon>Sphingobacteriaceae</taxon>
        <taxon>Pedobacter</taxon>
    </lineage>
</organism>
<evidence type="ECO:0000313" key="6">
    <source>
        <dbReference type="EMBL" id="TKC02595.1"/>
    </source>
</evidence>
<evidence type="ECO:0000256" key="4">
    <source>
        <dbReference type="PROSITE-ProRule" id="PRU00433"/>
    </source>
</evidence>
<reference evidence="6 7" key="1">
    <citation type="submission" date="2019-04" db="EMBL/GenBank/DDBJ databases">
        <title>Pedobacter sp. AR-2-6 sp. nov., isolated from Arctic soil.</title>
        <authorList>
            <person name="Dahal R.H."/>
            <person name="Kim D.-U."/>
        </authorList>
    </citation>
    <scope>NUCLEOTIDE SEQUENCE [LARGE SCALE GENOMIC DNA]</scope>
    <source>
        <strain evidence="6 7">AR-2-6</strain>
    </source>
</reference>
<dbReference type="Pfam" id="PF00034">
    <property type="entry name" value="Cytochrom_C"/>
    <property type="match status" value="1"/>
</dbReference>
<dbReference type="PROSITE" id="PS51007">
    <property type="entry name" value="CYTC"/>
    <property type="match status" value="1"/>
</dbReference>
<evidence type="ECO:0000259" key="5">
    <source>
        <dbReference type="PROSITE" id="PS51007"/>
    </source>
</evidence>
<dbReference type="InterPro" id="IPR036909">
    <property type="entry name" value="Cyt_c-like_dom_sf"/>
</dbReference>
<keyword evidence="2 4" id="KW-0479">Metal-binding</keyword>
<dbReference type="InterPro" id="IPR009056">
    <property type="entry name" value="Cyt_c-like_dom"/>
</dbReference>
<dbReference type="PROSITE" id="PS51257">
    <property type="entry name" value="PROKAR_LIPOPROTEIN"/>
    <property type="match status" value="1"/>
</dbReference>